<sequence>MRVRVPPPHSPESVGWGVWALEGSAGAAPVGSHVLPGSRRPAWPQEQLLAQGAGRALFSRCCTGHAWGAGSWAGSGARLLQWMAEWTRARWGSAGPPPPVWFEFLERRRVTVCSSPPPPLLFCWLAGQALGLCCYRCSSGSDRAHCPGLRLAKLQPLSSPGPGS</sequence>
<proteinExistence type="predicted"/>
<keyword evidence="2" id="KW-1185">Reference proteome</keyword>
<name>A0ABN8Y014_RANTA</name>
<evidence type="ECO:0000313" key="1">
    <source>
        <dbReference type="EMBL" id="CAI9154945.1"/>
    </source>
</evidence>
<dbReference type="EMBL" id="OX459948">
    <property type="protein sequence ID" value="CAI9154945.1"/>
    <property type="molecule type" value="Genomic_DNA"/>
</dbReference>
<gene>
    <name evidence="1" type="ORF">MRATA1EN1_LOCUS3907</name>
</gene>
<evidence type="ECO:0000313" key="2">
    <source>
        <dbReference type="Proteomes" id="UP001176941"/>
    </source>
</evidence>
<protein>
    <submittedName>
        <fullName evidence="1">Uncharacterized protein</fullName>
    </submittedName>
</protein>
<organism evidence="1 2">
    <name type="scientific">Rangifer tarandus platyrhynchus</name>
    <name type="common">Svalbard reindeer</name>
    <dbReference type="NCBI Taxonomy" id="3082113"/>
    <lineage>
        <taxon>Eukaryota</taxon>
        <taxon>Metazoa</taxon>
        <taxon>Chordata</taxon>
        <taxon>Craniata</taxon>
        <taxon>Vertebrata</taxon>
        <taxon>Euteleostomi</taxon>
        <taxon>Mammalia</taxon>
        <taxon>Eutheria</taxon>
        <taxon>Laurasiatheria</taxon>
        <taxon>Artiodactyla</taxon>
        <taxon>Ruminantia</taxon>
        <taxon>Pecora</taxon>
        <taxon>Cervidae</taxon>
        <taxon>Odocoileinae</taxon>
        <taxon>Rangifer</taxon>
    </lineage>
</organism>
<dbReference type="Proteomes" id="UP001176941">
    <property type="component" value="Chromosome 12"/>
</dbReference>
<accession>A0ABN8Y014</accession>
<reference evidence="1" key="1">
    <citation type="submission" date="2023-04" db="EMBL/GenBank/DDBJ databases">
        <authorList>
            <consortium name="ELIXIR-Norway"/>
        </authorList>
    </citation>
    <scope>NUCLEOTIDE SEQUENCE [LARGE SCALE GENOMIC DNA]</scope>
</reference>